<name>A0ACC2ILX8_9PEZI</name>
<reference evidence="1" key="1">
    <citation type="submission" date="2022-11" db="EMBL/GenBank/DDBJ databases">
        <title>Genome Sequence of Nemania bipapillata.</title>
        <authorList>
            <person name="Buettner E."/>
        </authorList>
    </citation>
    <scope>NUCLEOTIDE SEQUENCE</scope>
    <source>
        <strain evidence="1">CP14</strain>
    </source>
</reference>
<proteinExistence type="predicted"/>
<dbReference type="EMBL" id="JAPESX010001220">
    <property type="protein sequence ID" value="KAJ8116195.1"/>
    <property type="molecule type" value="Genomic_DNA"/>
</dbReference>
<sequence length="277" mass="31421">MHRCIDGFVAKIGKESQERPNGVNMVEWFDMSSFDLFGEMAFGETFGCVASDFFTHISEKVKSGEVPLEEMTAHASTLIIAGGETTATTLAAAMFYLLKDPRVTRKLTEEIRSSFTSYEQITASAAQQLPYLQAVINEALRIHPSGAHGFPRISPGLNVDGNWVPRGSEIYTCTWVASHNPDYFENPDEFRPERWTDPNCKDVKEASQPFSLGFRACIGRNFAYMQMSLVLSKMLYTYDLELVEKNMDWEAESKHYIMWMKAPYHVRAHPRSSRVVS</sequence>
<organism evidence="1 2">
    <name type="scientific">Nemania bipapillata</name>
    <dbReference type="NCBI Taxonomy" id="110536"/>
    <lineage>
        <taxon>Eukaryota</taxon>
        <taxon>Fungi</taxon>
        <taxon>Dikarya</taxon>
        <taxon>Ascomycota</taxon>
        <taxon>Pezizomycotina</taxon>
        <taxon>Sordariomycetes</taxon>
        <taxon>Xylariomycetidae</taxon>
        <taxon>Xylariales</taxon>
        <taxon>Xylariaceae</taxon>
        <taxon>Nemania</taxon>
    </lineage>
</organism>
<dbReference type="Proteomes" id="UP001153334">
    <property type="component" value="Unassembled WGS sequence"/>
</dbReference>
<evidence type="ECO:0000313" key="1">
    <source>
        <dbReference type="EMBL" id="KAJ8116195.1"/>
    </source>
</evidence>
<protein>
    <submittedName>
        <fullName evidence="1">Uncharacterized protein</fullName>
    </submittedName>
</protein>
<accession>A0ACC2ILX8</accession>
<comment type="caution">
    <text evidence="1">The sequence shown here is derived from an EMBL/GenBank/DDBJ whole genome shotgun (WGS) entry which is preliminary data.</text>
</comment>
<gene>
    <name evidence="1" type="ORF">ONZ43_g4491</name>
</gene>
<evidence type="ECO:0000313" key="2">
    <source>
        <dbReference type="Proteomes" id="UP001153334"/>
    </source>
</evidence>
<keyword evidence="2" id="KW-1185">Reference proteome</keyword>